<accession>A0A4U6UYC2</accession>
<sequence>MLLFIFFLKQPSIWSLLERSSGKTPKISNLRGKVLLLIFLGGSGYIRFNCSGKAPKIPNLRGKVLLLISVEEVAI</sequence>
<evidence type="ECO:0000313" key="1">
    <source>
        <dbReference type="EMBL" id="TKW20922.1"/>
    </source>
</evidence>
<dbReference type="AlphaFoldDB" id="A0A4U6UYC2"/>
<organism evidence="1 2">
    <name type="scientific">Setaria viridis</name>
    <name type="common">Green bristlegrass</name>
    <name type="synonym">Setaria italica subsp. viridis</name>
    <dbReference type="NCBI Taxonomy" id="4556"/>
    <lineage>
        <taxon>Eukaryota</taxon>
        <taxon>Viridiplantae</taxon>
        <taxon>Streptophyta</taxon>
        <taxon>Embryophyta</taxon>
        <taxon>Tracheophyta</taxon>
        <taxon>Spermatophyta</taxon>
        <taxon>Magnoliopsida</taxon>
        <taxon>Liliopsida</taxon>
        <taxon>Poales</taxon>
        <taxon>Poaceae</taxon>
        <taxon>PACMAD clade</taxon>
        <taxon>Panicoideae</taxon>
        <taxon>Panicodae</taxon>
        <taxon>Paniceae</taxon>
        <taxon>Cenchrinae</taxon>
        <taxon>Setaria</taxon>
    </lineage>
</organism>
<name>A0A4U6UYC2_SETVI</name>
<protein>
    <submittedName>
        <fullName evidence="1">Uncharacterized protein</fullName>
    </submittedName>
</protein>
<reference evidence="1" key="1">
    <citation type="submission" date="2019-03" db="EMBL/GenBank/DDBJ databases">
        <title>WGS assembly of Setaria viridis.</title>
        <authorList>
            <person name="Huang P."/>
            <person name="Jenkins J."/>
            <person name="Grimwood J."/>
            <person name="Barry K."/>
            <person name="Healey A."/>
            <person name="Mamidi S."/>
            <person name="Sreedasyam A."/>
            <person name="Shu S."/>
            <person name="Feldman M."/>
            <person name="Wu J."/>
            <person name="Yu Y."/>
            <person name="Chen C."/>
            <person name="Johnson J."/>
            <person name="Rokhsar D."/>
            <person name="Baxter I."/>
            <person name="Schmutz J."/>
            <person name="Brutnell T."/>
            <person name="Kellogg E."/>
        </authorList>
    </citation>
    <scope>NUCLEOTIDE SEQUENCE [LARGE SCALE GENOMIC DNA]</scope>
</reference>
<gene>
    <name evidence="1" type="ORF">SEVIR_4G196300v2</name>
</gene>
<proteinExistence type="predicted"/>
<dbReference type="Gramene" id="TKW20922">
    <property type="protein sequence ID" value="TKW20922"/>
    <property type="gene ID" value="SEVIR_4G196300v2"/>
</dbReference>
<dbReference type="Proteomes" id="UP000298652">
    <property type="component" value="Chromosome 4"/>
</dbReference>
<keyword evidence="2" id="KW-1185">Reference proteome</keyword>
<dbReference type="EMBL" id="CM016555">
    <property type="protein sequence ID" value="TKW20922.1"/>
    <property type="molecule type" value="Genomic_DNA"/>
</dbReference>
<evidence type="ECO:0000313" key="2">
    <source>
        <dbReference type="Proteomes" id="UP000298652"/>
    </source>
</evidence>